<dbReference type="GO" id="GO:0032259">
    <property type="term" value="P:methylation"/>
    <property type="evidence" value="ECO:0007669"/>
    <property type="project" value="UniProtKB-KW"/>
</dbReference>
<accession>A0A5P2BJZ7</accession>
<dbReference type="PIRSF" id="PIRSF005739">
    <property type="entry name" value="O-mtase"/>
    <property type="match status" value="1"/>
</dbReference>
<dbReference type="PROSITE" id="PS51683">
    <property type="entry name" value="SAM_OMT_II"/>
    <property type="match status" value="1"/>
</dbReference>
<dbReference type="SUPFAM" id="SSF53335">
    <property type="entry name" value="S-adenosyl-L-methionine-dependent methyltransferases"/>
    <property type="match status" value="1"/>
</dbReference>
<name>A0A5P2BJZ7_STRVZ</name>
<evidence type="ECO:0000259" key="5">
    <source>
        <dbReference type="Pfam" id="PF08100"/>
    </source>
</evidence>
<protein>
    <recommendedName>
        <fullName evidence="8">Methyltransferase</fullName>
    </recommendedName>
</protein>
<feature type="domain" description="O-methyltransferase C-terminal" evidence="4">
    <location>
        <begin position="115"/>
        <end position="320"/>
    </location>
</feature>
<evidence type="ECO:0000256" key="1">
    <source>
        <dbReference type="ARBA" id="ARBA00022603"/>
    </source>
</evidence>
<dbReference type="PANTHER" id="PTHR43712">
    <property type="entry name" value="PUTATIVE (AFU_ORTHOLOGUE AFUA_4G14580)-RELATED"/>
    <property type="match status" value="1"/>
</dbReference>
<dbReference type="InterPro" id="IPR016461">
    <property type="entry name" value="COMT-like"/>
</dbReference>
<dbReference type="Pfam" id="PF00891">
    <property type="entry name" value="Methyltransf_2"/>
    <property type="match status" value="1"/>
</dbReference>
<dbReference type="RefSeq" id="WP_150173958.1">
    <property type="nucleotide sequence ID" value="NZ_CP029193.1"/>
</dbReference>
<evidence type="ECO:0000256" key="2">
    <source>
        <dbReference type="ARBA" id="ARBA00022679"/>
    </source>
</evidence>
<dbReference type="InterPro" id="IPR012967">
    <property type="entry name" value="COMT_dimerisation"/>
</dbReference>
<keyword evidence="3" id="KW-0949">S-adenosyl-L-methionine</keyword>
<dbReference type="PANTHER" id="PTHR43712:SF2">
    <property type="entry name" value="O-METHYLTRANSFERASE CICE"/>
    <property type="match status" value="1"/>
</dbReference>
<dbReference type="CDD" id="cd02440">
    <property type="entry name" value="AdoMet_MTases"/>
    <property type="match status" value="1"/>
</dbReference>
<sequence length="341" mass="37085">MSPESTPRPAARATIDLITAAWHTQAVYAAAKLGLPDLIEAGHTGPAELAKAAGADEDAVRRLLRLLLRLGVVDGDENDGYRNTDVGDMLRDRPGSLRDVSLLYGEEFYRAWGESIETFRTGRTGFEKAYGRSLVGYLGEDPDAAERFQRAMKAQAKNFAFDAVPQHIDFGADRHIVDIGGGSGQLLATVLGAAPEARGTLIDLEHTMPIARAHLEQTVGADRADLVAGDMFTTPVPREADTYLLSRVLGDWQEEDCVRLLRSIREAMAPHSRLLIIEMVVQDGRAGLLAPLWDLHLMVVNGGHQRSIGEYRELAARTGLSIERSVQLPMETSALVLTPAG</sequence>
<proteinExistence type="predicted"/>
<evidence type="ECO:0000259" key="4">
    <source>
        <dbReference type="Pfam" id="PF00891"/>
    </source>
</evidence>
<dbReference type="GO" id="GO:0046983">
    <property type="term" value="F:protein dimerization activity"/>
    <property type="evidence" value="ECO:0007669"/>
    <property type="project" value="InterPro"/>
</dbReference>
<evidence type="ECO:0008006" key="8">
    <source>
        <dbReference type="Google" id="ProtNLM"/>
    </source>
</evidence>
<dbReference type="Pfam" id="PF08100">
    <property type="entry name" value="Dimerisation"/>
    <property type="match status" value="1"/>
</dbReference>
<dbReference type="AlphaFoldDB" id="A0A5P2BJZ7"/>
<dbReference type="Gene3D" id="3.40.50.150">
    <property type="entry name" value="Vaccinia Virus protein VP39"/>
    <property type="match status" value="1"/>
</dbReference>
<dbReference type="InterPro" id="IPR029063">
    <property type="entry name" value="SAM-dependent_MTases_sf"/>
</dbReference>
<dbReference type="OrthoDB" id="4145676at2"/>
<dbReference type="GO" id="GO:0008171">
    <property type="term" value="F:O-methyltransferase activity"/>
    <property type="evidence" value="ECO:0007669"/>
    <property type="project" value="InterPro"/>
</dbReference>
<dbReference type="SUPFAM" id="SSF46785">
    <property type="entry name" value="Winged helix' DNA-binding domain"/>
    <property type="match status" value="1"/>
</dbReference>
<reference evidence="6 7" key="1">
    <citation type="submission" date="2018-05" db="EMBL/GenBank/DDBJ databases">
        <title>Streptomyces venezuelae.</title>
        <authorList>
            <person name="Kim W."/>
            <person name="Lee N."/>
            <person name="Cho B.-K."/>
        </authorList>
    </citation>
    <scope>NUCLEOTIDE SEQUENCE [LARGE SCALE GENOMIC DNA]</scope>
    <source>
        <strain evidence="6 7">ATCC 14583</strain>
    </source>
</reference>
<dbReference type="InterPro" id="IPR036390">
    <property type="entry name" value="WH_DNA-bd_sf"/>
</dbReference>
<organism evidence="6 7">
    <name type="scientific">Streptomyces venezuelae</name>
    <dbReference type="NCBI Taxonomy" id="54571"/>
    <lineage>
        <taxon>Bacteria</taxon>
        <taxon>Bacillati</taxon>
        <taxon>Actinomycetota</taxon>
        <taxon>Actinomycetes</taxon>
        <taxon>Kitasatosporales</taxon>
        <taxon>Streptomycetaceae</taxon>
        <taxon>Streptomyces</taxon>
    </lineage>
</organism>
<dbReference type="EMBL" id="CP029193">
    <property type="protein sequence ID" value="QES30350.1"/>
    <property type="molecule type" value="Genomic_DNA"/>
</dbReference>
<dbReference type="Proteomes" id="UP000323046">
    <property type="component" value="Chromosome"/>
</dbReference>
<dbReference type="InterPro" id="IPR036388">
    <property type="entry name" value="WH-like_DNA-bd_sf"/>
</dbReference>
<feature type="domain" description="O-methyltransferase dimerisation" evidence="5">
    <location>
        <begin position="16"/>
        <end position="90"/>
    </location>
</feature>
<dbReference type="Gene3D" id="1.10.10.10">
    <property type="entry name" value="Winged helix-like DNA-binding domain superfamily/Winged helix DNA-binding domain"/>
    <property type="match status" value="1"/>
</dbReference>
<evidence type="ECO:0000313" key="6">
    <source>
        <dbReference type="EMBL" id="QES30350.1"/>
    </source>
</evidence>
<gene>
    <name evidence="6" type="ORF">DEJ47_31455</name>
</gene>
<evidence type="ECO:0000256" key="3">
    <source>
        <dbReference type="ARBA" id="ARBA00022691"/>
    </source>
</evidence>
<keyword evidence="7" id="KW-1185">Reference proteome</keyword>
<evidence type="ECO:0000313" key="7">
    <source>
        <dbReference type="Proteomes" id="UP000323046"/>
    </source>
</evidence>
<keyword evidence="2" id="KW-0808">Transferase</keyword>
<keyword evidence="1" id="KW-0489">Methyltransferase</keyword>
<dbReference type="InterPro" id="IPR001077">
    <property type="entry name" value="COMT_C"/>
</dbReference>